<dbReference type="GO" id="GO:0031267">
    <property type="term" value="F:small GTPase binding"/>
    <property type="evidence" value="ECO:0007669"/>
    <property type="project" value="TreeGrafter"/>
</dbReference>
<dbReference type="PANTHER" id="PTHR47219:SF4">
    <property type="entry name" value="TBC1 DOMAIN FAMILY MEMBER 10A"/>
    <property type="match status" value="1"/>
</dbReference>
<evidence type="ECO:0000313" key="3">
    <source>
        <dbReference type="EMBL" id="KAI6656561.1"/>
    </source>
</evidence>
<dbReference type="SMART" id="SM00164">
    <property type="entry name" value="TBC"/>
    <property type="match status" value="1"/>
</dbReference>
<feature type="compositionally biased region" description="Basic and acidic residues" evidence="1">
    <location>
        <begin position="328"/>
        <end position="338"/>
    </location>
</feature>
<dbReference type="InterPro" id="IPR000195">
    <property type="entry name" value="Rab-GAP-TBC_dom"/>
</dbReference>
<dbReference type="AlphaFoldDB" id="A0AAV7K8J0"/>
<name>A0AAV7K8J0_9METZ</name>
<dbReference type="InterPro" id="IPR050302">
    <property type="entry name" value="Rab_GAP_TBC_domain"/>
</dbReference>
<gene>
    <name evidence="3" type="ORF">LOD99_1356</name>
</gene>
<evidence type="ECO:0000259" key="2">
    <source>
        <dbReference type="PROSITE" id="PS50086"/>
    </source>
</evidence>
<dbReference type="InterPro" id="IPR035969">
    <property type="entry name" value="Rab-GAP_TBC_sf"/>
</dbReference>
<protein>
    <submittedName>
        <fullName evidence="3">TBC1 domain family member 10A</fullName>
    </submittedName>
</protein>
<dbReference type="EMBL" id="JAKMXF010000144">
    <property type="protein sequence ID" value="KAI6656561.1"/>
    <property type="molecule type" value="Genomic_DNA"/>
</dbReference>
<dbReference type="Proteomes" id="UP001165289">
    <property type="component" value="Unassembled WGS sequence"/>
</dbReference>
<evidence type="ECO:0000256" key="1">
    <source>
        <dbReference type="SAM" id="MobiDB-lite"/>
    </source>
</evidence>
<comment type="caution">
    <text evidence="3">The sequence shown here is derived from an EMBL/GenBank/DDBJ whole genome shotgun (WGS) entry which is preliminary data.</text>
</comment>
<proteinExistence type="predicted"/>
<dbReference type="Gene3D" id="1.10.472.80">
    <property type="entry name" value="Ypt/Rab-GAP domain of gyp1p, domain 3"/>
    <property type="match status" value="1"/>
</dbReference>
<sequence length="363" mass="41829">MSTDRFGFELESEQASYSFCIPHNKLRKRESKWLKMFDKWDYYMSKKSDLIRVRCQKGIPYSLRGKAWRYLTHSYILEEQHPGLFNDLVRQADKIANPNDLSAIIKDLHRTFPANETFADEKGRDELRRVLSALAAYKPEHGYCQAMSPIVATLLMHMPAESAFWVMVRILEDYLPGYFSDGLFSLQVDCEIFGMLLPSFAPRLAAHMKSIGAVPSVILLEWFMCLFCRTLPFSCALRVIDIFMYEGPIALMKAALSLSILKMGSSYDKYSTVNEFYPAMRELSPEITHESVLIPYMFSLKVKQKQIERLHLVSEERIKQEQAATAKRRSEYKQRQAEHNLLSVSSEGSRGSTPSPTIRLSNE</sequence>
<dbReference type="PROSITE" id="PS50086">
    <property type="entry name" value="TBC_RABGAP"/>
    <property type="match status" value="1"/>
</dbReference>
<feature type="domain" description="Rab-GAP TBC" evidence="2">
    <location>
        <begin position="58"/>
        <end position="247"/>
    </location>
</feature>
<keyword evidence="4" id="KW-1185">Reference proteome</keyword>
<dbReference type="SUPFAM" id="SSF47923">
    <property type="entry name" value="Ypt/Rab-GAP domain of gyp1p"/>
    <property type="match status" value="2"/>
</dbReference>
<dbReference type="Gene3D" id="1.10.8.270">
    <property type="entry name" value="putative rabgap domain of human tbc1 domain family member 14 like domains"/>
    <property type="match status" value="1"/>
</dbReference>
<dbReference type="GO" id="GO:0005096">
    <property type="term" value="F:GTPase activator activity"/>
    <property type="evidence" value="ECO:0007669"/>
    <property type="project" value="TreeGrafter"/>
</dbReference>
<accession>A0AAV7K8J0</accession>
<reference evidence="3 4" key="1">
    <citation type="journal article" date="2023" name="BMC Biol.">
        <title>The compact genome of the sponge Oopsacas minuta (Hexactinellida) is lacking key metazoan core genes.</title>
        <authorList>
            <person name="Santini S."/>
            <person name="Schenkelaars Q."/>
            <person name="Jourda C."/>
            <person name="Duchesne M."/>
            <person name="Belahbib H."/>
            <person name="Rocher C."/>
            <person name="Selva M."/>
            <person name="Riesgo A."/>
            <person name="Vervoort M."/>
            <person name="Leys S.P."/>
            <person name="Kodjabachian L."/>
            <person name="Le Bivic A."/>
            <person name="Borchiellini C."/>
            <person name="Claverie J.M."/>
            <person name="Renard E."/>
        </authorList>
    </citation>
    <scope>NUCLEOTIDE SEQUENCE [LARGE SCALE GENOMIC DNA]</scope>
    <source>
        <strain evidence="3">SPO-2</strain>
    </source>
</reference>
<dbReference type="PANTHER" id="PTHR47219">
    <property type="entry name" value="RAB GTPASE-ACTIVATING PROTEIN 1-LIKE"/>
    <property type="match status" value="1"/>
</dbReference>
<feature type="compositionally biased region" description="Polar residues" evidence="1">
    <location>
        <begin position="342"/>
        <end position="363"/>
    </location>
</feature>
<feature type="region of interest" description="Disordered" evidence="1">
    <location>
        <begin position="322"/>
        <end position="363"/>
    </location>
</feature>
<dbReference type="Gene3D" id="1.10.10.750">
    <property type="entry name" value="Ypt/Rab-GAP domain of gyp1p, domain 1"/>
    <property type="match status" value="1"/>
</dbReference>
<dbReference type="Pfam" id="PF00566">
    <property type="entry name" value="RabGAP-TBC"/>
    <property type="match status" value="1"/>
</dbReference>
<organism evidence="3 4">
    <name type="scientific">Oopsacas minuta</name>
    <dbReference type="NCBI Taxonomy" id="111878"/>
    <lineage>
        <taxon>Eukaryota</taxon>
        <taxon>Metazoa</taxon>
        <taxon>Porifera</taxon>
        <taxon>Hexactinellida</taxon>
        <taxon>Hexasterophora</taxon>
        <taxon>Lyssacinosida</taxon>
        <taxon>Leucopsacidae</taxon>
        <taxon>Oopsacas</taxon>
    </lineage>
</organism>
<dbReference type="FunFam" id="1.10.8.270:FF:000026">
    <property type="entry name" value="TBC (Tre-2/Bub2/Cdc16) domain family"/>
    <property type="match status" value="1"/>
</dbReference>
<evidence type="ECO:0000313" key="4">
    <source>
        <dbReference type="Proteomes" id="UP001165289"/>
    </source>
</evidence>
<dbReference type="FunFam" id="1.10.10.750:FF:000001">
    <property type="entry name" value="TBC1 domain family member 10A"/>
    <property type="match status" value="1"/>
</dbReference>